<comment type="caution">
    <text evidence="1">The sequence shown here is derived from an EMBL/GenBank/DDBJ whole genome shotgun (WGS) entry which is preliminary data.</text>
</comment>
<gene>
    <name evidence="1" type="ORF">FOB60_003903</name>
</gene>
<sequence>MELFHLHIHAGLNWLPHFEINGWNSLDEQIKLGNITRKIRVKKKTEYLSFTDCKVCQQKGHFDIIRK</sequence>
<dbReference type="OrthoDB" id="4018010at2759"/>
<dbReference type="AlphaFoldDB" id="A0A8X7NKJ8"/>
<dbReference type="Proteomes" id="UP000590412">
    <property type="component" value="Unassembled WGS sequence"/>
</dbReference>
<organism evidence="1 2">
    <name type="scientific">Candida parapsilosis</name>
    <name type="common">Yeast</name>
    <dbReference type="NCBI Taxonomy" id="5480"/>
    <lineage>
        <taxon>Eukaryota</taxon>
        <taxon>Fungi</taxon>
        <taxon>Dikarya</taxon>
        <taxon>Ascomycota</taxon>
        <taxon>Saccharomycotina</taxon>
        <taxon>Pichiomycetes</taxon>
        <taxon>Debaryomycetaceae</taxon>
        <taxon>Candida/Lodderomyces clade</taxon>
        <taxon>Candida</taxon>
    </lineage>
</organism>
<evidence type="ECO:0000313" key="2">
    <source>
        <dbReference type="Proteomes" id="UP000590412"/>
    </source>
</evidence>
<protein>
    <submittedName>
        <fullName evidence="1">Uncharacterized protein</fullName>
    </submittedName>
</protein>
<proteinExistence type="predicted"/>
<accession>A0A8X7NKJ8</accession>
<dbReference type="EMBL" id="JABWAB010000005">
    <property type="protein sequence ID" value="KAF6051235.1"/>
    <property type="molecule type" value="Genomic_DNA"/>
</dbReference>
<reference evidence="1" key="1">
    <citation type="submission" date="2020-03" db="EMBL/GenBank/DDBJ databases">
        <title>FDA dAtabase for Regulatory Grade micrObial Sequences (FDA-ARGOS): Supporting development and validation of Infectious Disease Dx tests.</title>
        <authorList>
            <person name="Campos J."/>
            <person name="Goldberg B."/>
            <person name="Tallon L."/>
            <person name="Sadzewicz L."/>
            <person name="Vavikolanu K."/>
            <person name="Mehta A."/>
            <person name="Aluvathingal J."/>
            <person name="Nadendla S."/>
            <person name="Nandy P."/>
            <person name="Geyer C."/>
            <person name="Yan Y."/>
            <person name="Sichtig H."/>
        </authorList>
    </citation>
    <scope>NUCLEOTIDE SEQUENCE [LARGE SCALE GENOMIC DNA]</scope>
    <source>
        <strain evidence="1">FDAARGOS_652</strain>
    </source>
</reference>
<name>A0A8X7NKJ8_CANPA</name>
<evidence type="ECO:0000313" key="1">
    <source>
        <dbReference type="EMBL" id="KAF6051235.1"/>
    </source>
</evidence>